<gene>
    <name evidence="1" type="ORF">N475_25880</name>
</gene>
<evidence type="ECO:0000313" key="2">
    <source>
        <dbReference type="Proteomes" id="UP000076643"/>
    </source>
</evidence>
<dbReference type="AlphaFoldDB" id="A0A166ZZC0"/>
<dbReference type="PATRIC" id="fig|1365250.3.peg.557"/>
<evidence type="ECO:0008006" key="3">
    <source>
        <dbReference type="Google" id="ProtNLM"/>
    </source>
</evidence>
<dbReference type="Gene3D" id="2.180.10.10">
    <property type="entry name" value="RHS repeat-associated core"/>
    <property type="match status" value="1"/>
</dbReference>
<dbReference type="Proteomes" id="UP000076643">
    <property type="component" value="Unassembled WGS sequence"/>
</dbReference>
<keyword evidence="2" id="KW-1185">Reference proteome</keyword>
<name>A0A166ZZC0_9GAMM</name>
<evidence type="ECO:0000313" key="1">
    <source>
        <dbReference type="EMBL" id="KZN44826.1"/>
    </source>
</evidence>
<organism evidence="1 2">
    <name type="scientific">Pseudoalteromonas luteoviolacea DSM 6061</name>
    <dbReference type="NCBI Taxonomy" id="1365250"/>
    <lineage>
        <taxon>Bacteria</taxon>
        <taxon>Pseudomonadati</taxon>
        <taxon>Pseudomonadota</taxon>
        <taxon>Gammaproteobacteria</taxon>
        <taxon>Alteromonadales</taxon>
        <taxon>Pseudoalteromonadaceae</taxon>
        <taxon>Pseudoalteromonas</taxon>
    </lineage>
</organism>
<sequence length="382" mass="39274">MNGRIYDVDTGRFMQTDPFVQAPSNLQNYNAYSYVLNNPLSYTDPSGYLFKKLFKAIADVPLLNIAVQAVMAFYCQVCLVAYNALSTYAVTGSLKAGVIAGLSSAAMPGGGSVGNVIGSAAIGGVAAKLQGGNFSKGFFAAGLGAATGGIGRGVKNPIGQILIGAAVGGTVSKLTGGKFANGAYSAAFSTAIVTAAGNSSNTTTSVQCNGGDCSTQVDTGQLADIDPELAALWADDLRSQGESNFDVLNALDKHSSKGISFSTFDIQLLGVRKNYQASQTELADQFYNLGVVGVTGYTGVGLVTGAAARLGFLSTTKKSAIFGLTGETLSLLNGIGKAPVIRDLAPVAVQNARAVKPFMPKVRATPSGKAYFKVKNGKYVLD</sequence>
<dbReference type="EMBL" id="AUYB01000051">
    <property type="protein sequence ID" value="KZN44826.1"/>
    <property type="molecule type" value="Genomic_DNA"/>
</dbReference>
<dbReference type="STRING" id="43657.S4054249_07580"/>
<protein>
    <recommendedName>
        <fullName evidence="3">RHS repeat-associated core domain-containing protein</fullName>
    </recommendedName>
</protein>
<accession>A0A166ZZC0</accession>
<proteinExistence type="predicted"/>
<dbReference type="NCBIfam" id="TIGR03696">
    <property type="entry name" value="Rhs_assc_core"/>
    <property type="match status" value="1"/>
</dbReference>
<reference evidence="1 2" key="1">
    <citation type="submission" date="2013-07" db="EMBL/GenBank/DDBJ databases">
        <title>Comparative Genomic and Metabolomic Analysis of Twelve Strains of Pseudoalteromonas luteoviolacea.</title>
        <authorList>
            <person name="Vynne N.G."/>
            <person name="Mansson M."/>
            <person name="Gram L."/>
        </authorList>
    </citation>
    <scope>NUCLEOTIDE SEQUENCE [LARGE SCALE GENOMIC DNA]</scope>
    <source>
        <strain evidence="1 2">DSM 6061</strain>
    </source>
</reference>
<comment type="caution">
    <text evidence="1">The sequence shown here is derived from an EMBL/GenBank/DDBJ whole genome shotgun (WGS) entry which is preliminary data.</text>
</comment>
<dbReference type="InterPro" id="IPR022385">
    <property type="entry name" value="Rhs_assc_core"/>
</dbReference>